<dbReference type="GO" id="GO:0019433">
    <property type="term" value="P:triglyceride catabolic process"/>
    <property type="evidence" value="ECO:0007669"/>
    <property type="project" value="TreeGrafter"/>
</dbReference>
<organism evidence="4 5">
    <name type="scientific">Sipha flava</name>
    <name type="common">yellow sugarcane aphid</name>
    <dbReference type="NCBI Taxonomy" id="143950"/>
    <lineage>
        <taxon>Eukaryota</taxon>
        <taxon>Metazoa</taxon>
        <taxon>Ecdysozoa</taxon>
        <taxon>Arthropoda</taxon>
        <taxon>Hexapoda</taxon>
        <taxon>Insecta</taxon>
        <taxon>Pterygota</taxon>
        <taxon>Neoptera</taxon>
        <taxon>Paraneoptera</taxon>
        <taxon>Hemiptera</taxon>
        <taxon>Sternorrhyncha</taxon>
        <taxon>Aphidomorpha</taxon>
        <taxon>Aphidoidea</taxon>
        <taxon>Aphididae</taxon>
        <taxon>Sipha</taxon>
    </lineage>
</organism>
<dbReference type="RefSeq" id="XP_025409300.1">
    <property type="nucleotide sequence ID" value="XM_025553515.1"/>
</dbReference>
<dbReference type="SUPFAM" id="SSF52151">
    <property type="entry name" value="FabD/lysophospholipase-like"/>
    <property type="match status" value="1"/>
</dbReference>
<dbReference type="InterPro" id="IPR016035">
    <property type="entry name" value="Acyl_Trfase/lysoPLipase"/>
</dbReference>
<evidence type="ECO:0000313" key="4">
    <source>
        <dbReference type="Proteomes" id="UP000694846"/>
    </source>
</evidence>
<dbReference type="GO" id="GO:0005811">
    <property type="term" value="C:lipid droplet"/>
    <property type="evidence" value="ECO:0007669"/>
    <property type="project" value="TreeGrafter"/>
</dbReference>
<keyword evidence="2" id="KW-0442">Lipid degradation</keyword>
<accession>A0A8B8FG31</accession>
<reference evidence="5" key="1">
    <citation type="submission" date="2025-08" db="UniProtKB">
        <authorList>
            <consortium name="RefSeq"/>
        </authorList>
    </citation>
    <scope>IDENTIFICATION</scope>
    <source>
        <tissue evidence="5">Whole body</tissue>
    </source>
</reference>
<dbReference type="AlphaFoldDB" id="A0A8B8FG31"/>
<dbReference type="FunFam" id="3.40.1090.10:FF:000017">
    <property type="entry name" value="Patatin-like phospholipase domain-containing protein 2"/>
    <property type="match status" value="1"/>
</dbReference>
<dbReference type="GO" id="GO:0004806">
    <property type="term" value="F:triacylglycerol lipase activity"/>
    <property type="evidence" value="ECO:0007669"/>
    <property type="project" value="TreeGrafter"/>
</dbReference>
<dbReference type="Proteomes" id="UP000694846">
    <property type="component" value="Unplaced"/>
</dbReference>
<dbReference type="InterPro" id="IPR002641">
    <property type="entry name" value="PNPLA_dom"/>
</dbReference>
<protein>
    <submittedName>
        <fullName evidence="5">Patatin-like phospholipase domain-containing protein 5 isoform X1</fullName>
    </submittedName>
</protein>
<dbReference type="InterPro" id="IPR033562">
    <property type="entry name" value="PLPL"/>
</dbReference>
<feature type="short sequence motif" description="GXSXG" evidence="2">
    <location>
        <begin position="36"/>
        <end position="40"/>
    </location>
</feature>
<feature type="active site" description="Nucleophile" evidence="2">
    <location>
        <position position="38"/>
    </location>
</feature>
<dbReference type="Gene3D" id="3.40.1090.10">
    <property type="entry name" value="Cytosolic phospholipase A2 catalytic domain"/>
    <property type="match status" value="1"/>
</dbReference>
<dbReference type="CDD" id="cd07218">
    <property type="entry name" value="Pat_iPLA2"/>
    <property type="match status" value="1"/>
</dbReference>
<feature type="short sequence motif" description="GXGXXG" evidence="2">
    <location>
        <begin position="7"/>
        <end position="12"/>
    </location>
</feature>
<evidence type="ECO:0000313" key="5">
    <source>
        <dbReference type="RefSeq" id="XP_025409300.1"/>
    </source>
</evidence>
<dbReference type="PROSITE" id="PS51635">
    <property type="entry name" value="PNPLA"/>
    <property type="match status" value="1"/>
</dbReference>
<keyword evidence="1 2" id="KW-0443">Lipid metabolism</keyword>
<dbReference type="OrthoDB" id="197155at2759"/>
<proteinExistence type="predicted"/>
<evidence type="ECO:0000256" key="2">
    <source>
        <dbReference type="PROSITE-ProRule" id="PRU01161"/>
    </source>
</evidence>
<dbReference type="Pfam" id="PF01734">
    <property type="entry name" value="Patatin"/>
    <property type="match status" value="1"/>
</dbReference>
<evidence type="ECO:0000256" key="1">
    <source>
        <dbReference type="ARBA" id="ARBA00023098"/>
    </source>
</evidence>
<evidence type="ECO:0000259" key="3">
    <source>
        <dbReference type="PROSITE" id="PS51635"/>
    </source>
</evidence>
<feature type="short sequence motif" description="DGA/G" evidence="2">
    <location>
        <begin position="157"/>
        <end position="159"/>
    </location>
</feature>
<feature type="active site" description="Proton acceptor" evidence="2">
    <location>
        <position position="157"/>
    </location>
</feature>
<dbReference type="GeneID" id="112682787"/>
<dbReference type="PANTHER" id="PTHR12406">
    <property type="entry name" value="CALCIUM-INDEPENDENT PHOSPHOLIPASE A2 IPLA2 -RELATED"/>
    <property type="match status" value="1"/>
</dbReference>
<keyword evidence="4" id="KW-1185">Reference proteome</keyword>
<dbReference type="GO" id="GO:0055088">
    <property type="term" value="P:lipid homeostasis"/>
    <property type="evidence" value="ECO:0007669"/>
    <property type="project" value="TreeGrafter"/>
</dbReference>
<name>A0A8B8FG31_9HEMI</name>
<dbReference type="PANTHER" id="PTHR12406:SF41">
    <property type="entry name" value="BRUMMER, ISOFORM B-RELATED"/>
    <property type="match status" value="1"/>
</dbReference>
<sequence>MNVSFSGCGFLGIYHTGVASCLKTYAPYLLENKLCGSSAGAIAACCLICDVPLELMTSHMLDIVKEARSKTLGPFSPSMNISEQLYARLNKDLPDDVHNRVSGKLFVSLTRVPGGKNVIKSEFSSKEEVLQTLLASAFIPVFSGFIPPLIGKYRYMDGGFTDNLPILDKNTITISPFSGLTDICPRDNPIQKYLVNISNNSFEVTKSNCFRVARIMFPPEPEVLAKLCNQGFDDALNFLQKNNLINCKTCITKRLFTLTKNNTGDMAGYDPSCTDCKWNNAFAKVQGIPYSITYVLDKYIESHSGIFNGILKSKGMQLVKLFKLSCMVVSDIAYAFVMRVIRSYTQFQKSIWTLSKYAINCLLHFIDIFSEKGLELVSKVLFHSYMSFENHGKNSIYYYYYNEFLENVKSIKYSKNSLEYYNDNQQATSAIVIDSPGFTLNELNLHSHQVKSFRSKKHSIVHWTLSLTPEFVLKTSNKSIVDETVTSTKIDIVENLDDLKNNLWFDLIDDSLDKFIEGVTNHETLLLYHYTEYLNNANPSYKTLEQYKLEDNIIKNLTSIF</sequence>
<feature type="domain" description="PNPLA" evidence="3">
    <location>
        <begin position="3"/>
        <end position="170"/>
    </location>
</feature>
<dbReference type="GO" id="GO:0005737">
    <property type="term" value="C:cytoplasm"/>
    <property type="evidence" value="ECO:0007669"/>
    <property type="project" value="TreeGrafter"/>
</dbReference>
<dbReference type="GO" id="GO:0016020">
    <property type="term" value="C:membrane"/>
    <property type="evidence" value="ECO:0007669"/>
    <property type="project" value="TreeGrafter"/>
</dbReference>
<gene>
    <name evidence="5" type="primary">LOC112682787</name>
</gene>
<keyword evidence="2" id="KW-0378">Hydrolase</keyword>